<sequence>MFRKTLATLGVAAALTFIAAPAQALHCVNESRPAYTGTDYQFVPGPNFHVHIEGNWAFIQEYGVWVFVPPGTVPLTPGAHGNFQNGGADALLENSAVCDPSGVAFSKRQTDNGIQWCQSAP</sequence>
<feature type="signal peptide" evidence="1">
    <location>
        <begin position="1"/>
        <end position="24"/>
    </location>
</feature>
<feature type="chain" id="PRO_5047536108" description="Secreted protein" evidence="1">
    <location>
        <begin position="25"/>
        <end position="121"/>
    </location>
</feature>
<name>A0ABU9WW83_9MICC</name>
<proteinExistence type="predicted"/>
<evidence type="ECO:0000313" key="3">
    <source>
        <dbReference type="Proteomes" id="UP001422074"/>
    </source>
</evidence>
<evidence type="ECO:0008006" key="4">
    <source>
        <dbReference type="Google" id="ProtNLM"/>
    </source>
</evidence>
<dbReference type="RefSeq" id="WP_345882969.1">
    <property type="nucleotide sequence ID" value="NZ_JBDFRB010000002.1"/>
</dbReference>
<organism evidence="2 3">
    <name type="scientific">Sinomonas halotolerans</name>
    <dbReference type="NCBI Taxonomy" id="1644133"/>
    <lineage>
        <taxon>Bacteria</taxon>
        <taxon>Bacillati</taxon>
        <taxon>Actinomycetota</taxon>
        <taxon>Actinomycetes</taxon>
        <taxon>Micrococcales</taxon>
        <taxon>Micrococcaceae</taxon>
        <taxon>Sinomonas</taxon>
    </lineage>
</organism>
<protein>
    <recommendedName>
        <fullName evidence="4">Secreted protein</fullName>
    </recommendedName>
</protein>
<keyword evidence="1" id="KW-0732">Signal</keyword>
<dbReference type="EMBL" id="JBDFRB010000002">
    <property type="protein sequence ID" value="MEN2743438.1"/>
    <property type="molecule type" value="Genomic_DNA"/>
</dbReference>
<evidence type="ECO:0000313" key="2">
    <source>
        <dbReference type="EMBL" id="MEN2743438.1"/>
    </source>
</evidence>
<accession>A0ABU9WW83</accession>
<reference evidence="2 3" key="1">
    <citation type="submission" date="2024-05" db="EMBL/GenBank/DDBJ databases">
        <title>Sinomonas sp. nov., isolated from a waste landfill.</title>
        <authorList>
            <person name="Zhao Y."/>
        </authorList>
    </citation>
    <scope>NUCLEOTIDE SEQUENCE [LARGE SCALE GENOMIC DNA]</scope>
    <source>
        <strain evidence="2 3">CCTCC AB2014300</strain>
    </source>
</reference>
<comment type="caution">
    <text evidence="2">The sequence shown here is derived from an EMBL/GenBank/DDBJ whole genome shotgun (WGS) entry which is preliminary data.</text>
</comment>
<keyword evidence="3" id="KW-1185">Reference proteome</keyword>
<evidence type="ECO:0000256" key="1">
    <source>
        <dbReference type="SAM" id="SignalP"/>
    </source>
</evidence>
<dbReference type="Proteomes" id="UP001422074">
    <property type="component" value="Unassembled WGS sequence"/>
</dbReference>
<gene>
    <name evidence="2" type="ORF">ABCQ75_02650</name>
</gene>